<dbReference type="RefSeq" id="WP_192625037.1">
    <property type="nucleotide sequence ID" value="NZ_JADBGG010000055.1"/>
</dbReference>
<comment type="caution">
    <text evidence="3">The sequence shown here is derived from an EMBL/GenBank/DDBJ whole genome shotgun (WGS) entry which is preliminary data.</text>
</comment>
<sequence length="167" mass="18376">MKKVSIALVLSFLFLTGCFNLATPPSQISGSYTSELQYQNFTCEQLSAELSSLARRENQLATAQEQRRKSSMMQAFWIGYGNGDGIEAAELANVRGEKEAVRKAIEANRCGASKGASSQHSTTSSHPAGPLKADLKRDLETIEQWRSAGILTEKEAGELRRETLQKY</sequence>
<evidence type="ECO:0008006" key="5">
    <source>
        <dbReference type="Google" id="ProtNLM"/>
    </source>
</evidence>
<gene>
    <name evidence="3" type="ORF">H4684_003977</name>
</gene>
<reference evidence="3 4" key="1">
    <citation type="submission" date="2020-10" db="EMBL/GenBank/DDBJ databases">
        <title>Genomic Encyclopedia of Type Strains, Phase IV (KMG-IV): sequencing the most valuable type-strain genomes for metagenomic binning, comparative biology and taxonomic classification.</title>
        <authorList>
            <person name="Goeker M."/>
        </authorList>
    </citation>
    <scope>NUCLEOTIDE SEQUENCE [LARGE SCALE GENOMIC DNA]</scope>
    <source>
        <strain evidence="3 4">DSM 4194</strain>
    </source>
</reference>
<evidence type="ECO:0000313" key="3">
    <source>
        <dbReference type="EMBL" id="MBE1427285.1"/>
    </source>
</evidence>
<feature type="signal peptide" evidence="2">
    <location>
        <begin position="1"/>
        <end position="22"/>
    </location>
</feature>
<organism evidence="3 4">
    <name type="scientific">Desulfomicrobium macestii</name>
    <dbReference type="NCBI Taxonomy" id="90731"/>
    <lineage>
        <taxon>Bacteria</taxon>
        <taxon>Pseudomonadati</taxon>
        <taxon>Thermodesulfobacteriota</taxon>
        <taxon>Desulfovibrionia</taxon>
        <taxon>Desulfovibrionales</taxon>
        <taxon>Desulfomicrobiaceae</taxon>
        <taxon>Desulfomicrobium</taxon>
    </lineage>
</organism>
<evidence type="ECO:0000256" key="1">
    <source>
        <dbReference type="SAM" id="MobiDB-lite"/>
    </source>
</evidence>
<dbReference type="EMBL" id="JADBGG010000055">
    <property type="protein sequence ID" value="MBE1427285.1"/>
    <property type="molecule type" value="Genomic_DNA"/>
</dbReference>
<protein>
    <recommendedName>
        <fullName evidence="5">Lipoprotein</fullName>
    </recommendedName>
</protein>
<dbReference type="Proteomes" id="UP000639010">
    <property type="component" value="Unassembled WGS sequence"/>
</dbReference>
<feature type="chain" id="PRO_5045518857" description="Lipoprotein" evidence="2">
    <location>
        <begin position="23"/>
        <end position="167"/>
    </location>
</feature>
<evidence type="ECO:0000313" key="4">
    <source>
        <dbReference type="Proteomes" id="UP000639010"/>
    </source>
</evidence>
<evidence type="ECO:0000256" key="2">
    <source>
        <dbReference type="SAM" id="SignalP"/>
    </source>
</evidence>
<name>A0ABR9H9B1_9BACT</name>
<proteinExistence type="predicted"/>
<keyword evidence="4" id="KW-1185">Reference proteome</keyword>
<accession>A0ABR9H9B1</accession>
<keyword evidence="2" id="KW-0732">Signal</keyword>
<feature type="compositionally biased region" description="Polar residues" evidence="1">
    <location>
        <begin position="115"/>
        <end position="126"/>
    </location>
</feature>
<feature type="region of interest" description="Disordered" evidence="1">
    <location>
        <begin position="111"/>
        <end position="131"/>
    </location>
</feature>
<dbReference type="PROSITE" id="PS51257">
    <property type="entry name" value="PROKAR_LIPOPROTEIN"/>
    <property type="match status" value="1"/>
</dbReference>